<sequence length="262" mass="29121">MTMLKLVLGIIGLGIVSARMQVCESDQGVTEIKVSAYDSLTHVMCLRGLDASTFGNLTDTIMSSAWHAVDYSDASLLVPSSDHDSNGADYEVEPSQQDEMSRQHQRRESRAFKRKRTESPPSLRASARGSKATTSELYDDGGWLDSQTSSQDIVAAFYTVAGELMHTQNQTLDPSPKIEPVELSPPGLSEVEELQTQLRDLQALRATDAGRYFTLLDRALRDRDNCRDEVRKWRGKALNTLSLLQDMQINIGGVIDEYEDAF</sequence>
<protein>
    <submittedName>
        <fullName evidence="3">Uncharacterized protein</fullName>
    </submittedName>
</protein>
<evidence type="ECO:0000256" key="2">
    <source>
        <dbReference type="SAM" id="SignalP"/>
    </source>
</evidence>
<evidence type="ECO:0000256" key="1">
    <source>
        <dbReference type="SAM" id="MobiDB-lite"/>
    </source>
</evidence>
<feature type="compositionally biased region" description="Basic and acidic residues" evidence="1">
    <location>
        <begin position="99"/>
        <end position="111"/>
    </location>
</feature>
<organism evidence="3 4">
    <name type="scientific">Mycena alexandri</name>
    <dbReference type="NCBI Taxonomy" id="1745969"/>
    <lineage>
        <taxon>Eukaryota</taxon>
        <taxon>Fungi</taxon>
        <taxon>Dikarya</taxon>
        <taxon>Basidiomycota</taxon>
        <taxon>Agaricomycotina</taxon>
        <taxon>Agaricomycetes</taxon>
        <taxon>Agaricomycetidae</taxon>
        <taxon>Agaricales</taxon>
        <taxon>Marasmiineae</taxon>
        <taxon>Mycenaceae</taxon>
        <taxon>Mycena</taxon>
    </lineage>
</organism>
<feature type="chain" id="PRO_5042094764" evidence="2">
    <location>
        <begin position="19"/>
        <end position="262"/>
    </location>
</feature>
<feature type="signal peptide" evidence="2">
    <location>
        <begin position="1"/>
        <end position="18"/>
    </location>
</feature>
<keyword evidence="2" id="KW-0732">Signal</keyword>
<accession>A0AAD6SAC6</accession>
<gene>
    <name evidence="3" type="ORF">C8F04DRAFT_1304270</name>
</gene>
<name>A0AAD6SAC6_9AGAR</name>
<proteinExistence type="predicted"/>
<feature type="region of interest" description="Disordered" evidence="1">
    <location>
        <begin position="80"/>
        <end position="142"/>
    </location>
</feature>
<dbReference type="Proteomes" id="UP001218188">
    <property type="component" value="Unassembled WGS sequence"/>
</dbReference>
<reference evidence="3" key="1">
    <citation type="submission" date="2023-03" db="EMBL/GenBank/DDBJ databases">
        <title>Massive genome expansion in bonnet fungi (Mycena s.s.) driven by repeated elements and novel gene families across ecological guilds.</title>
        <authorList>
            <consortium name="Lawrence Berkeley National Laboratory"/>
            <person name="Harder C.B."/>
            <person name="Miyauchi S."/>
            <person name="Viragh M."/>
            <person name="Kuo A."/>
            <person name="Thoen E."/>
            <person name="Andreopoulos B."/>
            <person name="Lu D."/>
            <person name="Skrede I."/>
            <person name="Drula E."/>
            <person name="Henrissat B."/>
            <person name="Morin E."/>
            <person name="Kohler A."/>
            <person name="Barry K."/>
            <person name="LaButti K."/>
            <person name="Morin E."/>
            <person name="Salamov A."/>
            <person name="Lipzen A."/>
            <person name="Mereny Z."/>
            <person name="Hegedus B."/>
            <person name="Baldrian P."/>
            <person name="Stursova M."/>
            <person name="Weitz H."/>
            <person name="Taylor A."/>
            <person name="Grigoriev I.V."/>
            <person name="Nagy L.G."/>
            <person name="Martin F."/>
            <person name="Kauserud H."/>
        </authorList>
    </citation>
    <scope>NUCLEOTIDE SEQUENCE</scope>
    <source>
        <strain evidence="3">CBHHK200</strain>
    </source>
</reference>
<evidence type="ECO:0000313" key="3">
    <source>
        <dbReference type="EMBL" id="KAJ7023835.1"/>
    </source>
</evidence>
<dbReference type="EMBL" id="JARJCM010000181">
    <property type="protein sequence ID" value="KAJ7023835.1"/>
    <property type="molecule type" value="Genomic_DNA"/>
</dbReference>
<keyword evidence="4" id="KW-1185">Reference proteome</keyword>
<evidence type="ECO:0000313" key="4">
    <source>
        <dbReference type="Proteomes" id="UP001218188"/>
    </source>
</evidence>
<dbReference type="AlphaFoldDB" id="A0AAD6SAC6"/>
<comment type="caution">
    <text evidence="3">The sequence shown here is derived from an EMBL/GenBank/DDBJ whole genome shotgun (WGS) entry which is preliminary data.</text>
</comment>